<organism evidence="2 3">
    <name type="scientific">Geosporobacter ferrireducens</name>
    <dbReference type="NCBI Taxonomy" id="1424294"/>
    <lineage>
        <taxon>Bacteria</taxon>
        <taxon>Bacillati</taxon>
        <taxon>Bacillota</taxon>
        <taxon>Clostridia</taxon>
        <taxon>Peptostreptococcales</taxon>
        <taxon>Thermotaleaceae</taxon>
        <taxon>Geosporobacter</taxon>
    </lineage>
</organism>
<reference evidence="2 3" key="1">
    <citation type="submission" date="2016-09" db="EMBL/GenBank/DDBJ databases">
        <title>Genomic analysis reveals versatility of anaerobic energy metabolism of Geosporobacter ferrireducens IRF9 of phylum Firmicutes.</title>
        <authorList>
            <person name="Kim S.-J."/>
        </authorList>
    </citation>
    <scope>NUCLEOTIDE SEQUENCE [LARGE SCALE GENOMIC DNA]</scope>
    <source>
        <strain evidence="2 3">IRF9</strain>
    </source>
</reference>
<proteinExistence type="predicted"/>
<accession>A0A1D8GJ05</accession>
<evidence type="ECO:0000256" key="1">
    <source>
        <dbReference type="SAM" id="Phobius"/>
    </source>
</evidence>
<gene>
    <name evidence="2" type="ORF">Gferi_15800</name>
</gene>
<protein>
    <submittedName>
        <fullName evidence="2">Uncharacterized protein</fullName>
    </submittedName>
</protein>
<feature type="transmembrane region" description="Helical" evidence="1">
    <location>
        <begin position="29"/>
        <end position="47"/>
    </location>
</feature>
<dbReference type="STRING" id="1424294.Gferi_15800"/>
<dbReference type="AlphaFoldDB" id="A0A1D8GJ05"/>
<keyword evidence="3" id="KW-1185">Reference proteome</keyword>
<name>A0A1D8GJ05_9FIRM</name>
<sequence>MFFFSENLQKADVMSIRNPFKVDTMVHDLLIVFFYYLFSFSQIPWIYEDLWNFFSFLPKIRGGKA</sequence>
<keyword evidence="1" id="KW-0472">Membrane</keyword>
<dbReference type="EMBL" id="CP017269">
    <property type="protein sequence ID" value="AOT70893.1"/>
    <property type="molecule type" value="Genomic_DNA"/>
</dbReference>
<evidence type="ECO:0000313" key="3">
    <source>
        <dbReference type="Proteomes" id="UP000095743"/>
    </source>
</evidence>
<evidence type="ECO:0000313" key="2">
    <source>
        <dbReference type="EMBL" id="AOT70893.1"/>
    </source>
</evidence>
<dbReference type="KEGG" id="gfe:Gferi_15800"/>
<keyword evidence="1" id="KW-0812">Transmembrane</keyword>
<keyword evidence="1" id="KW-1133">Transmembrane helix</keyword>
<dbReference type="Proteomes" id="UP000095743">
    <property type="component" value="Chromosome"/>
</dbReference>